<protein>
    <submittedName>
        <fullName evidence="4">F-box/LRR-repeat protein 20</fullName>
    </submittedName>
</protein>
<sequence length="450" mass="50508">MTPFKQPALSPLRPDPNSAPPLNASLPRPRALLCMTRFLVRKRKFLHIPHHPNYSHPYYTALKRPRRPPMRLLDLPEDALALVMTHVMTPAREGTRSIVTEDSLRASLPLAQTCRAFYAVWRRCMTDLELWVSGRLDDRGLTSICASSGRYIHRLGLRRSRLSLHAFRAIPRFCSQLRSLDLSHTSVTDDVIFSLAARCGSKLQFLALHGCTKLSSRALRAIADMCTHLRFLDVGRVPAVDDDTLAHIVRARGATLRTLVLSDCSKLSDAAMGHIGKHCSALMSLTVRSLTSITDRGLQTMCEHIGHHLQILDLLDCTGLTMGGYFSTMEAHCPHVFRYLQESNYVDHLGERCLRDNIIATMPGLIYRISATDAIRRLPALYFLLLDESTLRPFRVSVQSKSLNLSDFGTVLISNFGKKPTPKTRNVLLSRFGYDSPCDSESDDESCARE</sequence>
<feature type="domain" description="F-box/LRR-repeat protein 15-like leucin rich repeat" evidence="3">
    <location>
        <begin position="174"/>
        <end position="322"/>
    </location>
</feature>
<dbReference type="InterPro" id="IPR050648">
    <property type="entry name" value="F-box_LRR-repeat"/>
</dbReference>
<dbReference type="InterPro" id="IPR006553">
    <property type="entry name" value="Leu-rich_rpt_Cys-con_subtyp"/>
</dbReference>
<dbReference type="OrthoDB" id="423607at2759"/>
<dbReference type="SMART" id="SM00367">
    <property type="entry name" value="LRR_CC"/>
    <property type="match status" value="5"/>
</dbReference>
<proteinExistence type="predicted"/>
<name>A0A2V3IVN8_9FLOR</name>
<comment type="caution">
    <text evidence="4">The sequence shown here is derived from an EMBL/GenBank/DDBJ whole genome shotgun (WGS) entry which is preliminary data.</text>
</comment>
<feature type="region of interest" description="Disordered" evidence="2">
    <location>
        <begin position="1"/>
        <end position="24"/>
    </location>
</feature>
<evidence type="ECO:0000256" key="1">
    <source>
        <dbReference type="ARBA" id="ARBA00022786"/>
    </source>
</evidence>
<reference evidence="4 5" key="1">
    <citation type="journal article" date="2018" name="Mol. Biol. Evol.">
        <title>Analysis of the draft genome of the red seaweed Gracilariopsis chorda provides insights into genome size evolution in Rhodophyta.</title>
        <authorList>
            <person name="Lee J."/>
            <person name="Yang E.C."/>
            <person name="Graf L."/>
            <person name="Yang J.H."/>
            <person name="Qiu H."/>
            <person name="Zel Zion U."/>
            <person name="Chan C.X."/>
            <person name="Stephens T.G."/>
            <person name="Weber A.P.M."/>
            <person name="Boo G.H."/>
            <person name="Boo S.M."/>
            <person name="Kim K.M."/>
            <person name="Shin Y."/>
            <person name="Jung M."/>
            <person name="Lee S.J."/>
            <person name="Yim H.S."/>
            <person name="Lee J.H."/>
            <person name="Bhattacharya D."/>
            <person name="Yoon H.S."/>
        </authorList>
    </citation>
    <scope>NUCLEOTIDE SEQUENCE [LARGE SCALE GENOMIC DNA]</scope>
    <source>
        <strain evidence="4 5">SKKU-2015</strain>
        <tissue evidence="4">Whole body</tissue>
    </source>
</reference>
<accession>A0A2V3IVN8</accession>
<evidence type="ECO:0000313" key="5">
    <source>
        <dbReference type="Proteomes" id="UP000247409"/>
    </source>
</evidence>
<evidence type="ECO:0000256" key="2">
    <source>
        <dbReference type="SAM" id="MobiDB-lite"/>
    </source>
</evidence>
<dbReference type="EMBL" id="NBIV01000044">
    <property type="protein sequence ID" value="PXF46145.1"/>
    <property type="molecule type" value="Genomic_DNA"/>
</dbReference>
<dbReference type="Proteomes" id="UP000247409">
    <property type="component" value="Unassembled WGS sequence"/>
</dbReference>
<dbReference type="AlphaFoldDB" id="A0A2V3IVN8"/>
<dbReference type="InterPro" id="IPR032675">
    <property type="entry name" value="LRR_dom_sf"/>
</dbReference>
<keyword evidence="5" id="KW-1185">Reference proteome</keyword>
<evidence type="ECO:0000313" key="4">
    <source>
        <dbReference type="EMBL" id="PXF46145.1"/>
    </source>
</evidence>
<dbReference type="Gene3D" id="3.80.10.10">
    <property type="entry name" value="Ribonuclease Inhibitor"/>
    <property type="match status" value="1"/>
</dbReference>
<dbReference type="Pfam" id="PF25372">
    <property type="entry name" value="DUF7885"/>
    <property type="match status" value="1"/>
</dbReference>
<dbReference type="PANTHER" id="PTHR13382">
    <property type="entry name" value="MITOCHONDRIAL ATP SYNTHASE COUPLING FACTOR B"/>
    <property type="match status" value="1"/>
</dbReference>
<gene>
    <name evidence="4" type="ORF">BWQ96_04151</name>
</gene>
<keyword evidence="1" id="KW-0833">Ubl conjugation pathway</keyword>
<dbReference type="SUPFAM" id="SSF52047">
    <property type="entry name" value="RNI-like"/>
    <property type="match status" value="1"/>
</dbReference>
<dbReference type="STRING" id="448386.A0A2V3IVN8"/>
<dbReference type="InterPro" id="IPR057207">
    <property type="entry name" value="FBXL15_LRR"/>
</dbReference>
<dbReference type="GO" id="GO:0005737">
    <property type="term" value="C:cytoplasm"/>
    <property type="evidence" value="ECO:0007669"/>
    <property type="project" value="TreeGrafter"/>
</dbReference>
<organism evidence="4 5">
    <name type="scientific">Gracilariopsis chorda</name>
    <dbReference type="NCBI Taxonomy" id="448386"/>
    <lineage>
        <taxon>Eukaryota</taxon>
        <taxon>Rhodophyta</taxon>
        <taxon>Florideophyceae</taxon>
        <taxon>Rhodymeniophycidae</taxon>
        <taxon>Gracilariales</taxon>
        <taxon>Gracilariaceae</taxon>
        <taxon>Gracilariopsis</taxon>
    </lineage>
</organism>
<evidence type="ECO:0000259" key="3">
    <source>
        <dbReference type="Pfam" id="PF25372"/>
    </source>
</evidence>